<dbReference type="EMBL" id="JABCIY010000116">
    <property type="protein sequence ID" value="KAF7192633.1"/>
    <property type="molecule type" value="Genomic_DNA"/>
</dbReference>
<reference evidence="2" key="1">
    <citation type="submission" date="2020-04" db="EMBL/GenBank/DDBJ databases">
        <title>Draft genome resource of the tomato pathogen Pseudocercospora fuligena.</title>
        <authorList>
            <person name="Zaccaron A."/>
        </authorList>
    </citation>
    <scope>NUCLEOTIDE SEQUENCE</scope>
    <source>
        <strain evidence="2">PF001</strain>
    </source>
</reference>
<keyword evidence="2" id="KW-0378">Hydrolase</keyword>
<keyword evidence="3" id="KW-1185">Reference proteome</keyword>
<dbReference type="InterPro" id="IPR000073">
    <property type="entry name" value="AB_hydrolase_1"/>
</dbReference>
<dbReference type="AlphaFoldDB" id="A0A8H6RK60"/>
<name>A0A8H6RK60_9PEZI</name>
<dbReference type="InterPro" id="IPR052897">
    <property type="entry name" value="Sec-Metab_Biosynth_Hydrolase"/>
</dbReference>
<sequence>MSSTTKPALLLIPGSFALPEHYDNILEPIRSQGYEIEGLHLPSVGLKTGAREGPAPTMYDDAEYIASKARPLVEAGKDVILFAHSYGGVPTSQSTKGLTKAERKAEGKKGGIIRIAYMTCVVPPLGGSAGSTMGEVPEDQRLAPGSGLDVDEKGWLTHTDPARTAAISFSDLSPEEGQALVKTMVQHSDMSFASELTHAGYKDVENVSWLFCEKDLCIPKELQQKTIEMIERESGRKVDVTKIEADHIPSLGPRKQEVIDWFLSIAGKA</sequence>
<evidence type="ECO:0000259" key="1">
    <source>
        <dbReference type="Pfam" id="PF12697"/>
    </source>
</evidence>
<dbReference type="SUPFAM" id="SSF53474">
    <property type="entry name" value="alpha/beta-Hydrolases"/>
    <property type="match status" value="1"/>
</dbReference>
<dbReference type="Proteomes" id="UP000660729">
    <property type="component" value="Unassembled WGS sequence"/>
</dbReference>
<comment type="caution">
    <text evidence="2">The sequence shown here is derived from an EMBL/GenBank/DDBJ whole genome shotgun (WGS) entry which is preliminary data.</text>
</comment>
<dbReference type="GO" id="GO:0016787">
    <property type="term" value="F:hydrolase activity"/>
    <property type="evidence" value="ECO:0007669"/>
    <property type="project" value="UniProtKB-KW"/>
</dbReference>
<dbReference type="PANTHER" id="PTHR37017:SF13">
    <property type="entry name" value="AB HYDROLASE-1 DOMAIN-CONTAINING PROTEIN"/>
    <property type="match status" value="1"/>
</dbReference>
<organism evidence="2 3">
    <name type="scientific">Pseudocercospora fuligena</name>
    <dbReference type="NCBI Taxonomy" id="685502"/>
    <lineage>
        <taxon>Eukaryota</taxon>
        <taxon>Fungi</taxon>
        <taxon>Dikarya</taxon>
        <taxon>Ascomycota</taxon>
        <taxon>Pezizomycotina</taxon>
        <taxon>Dothideomycetes</taxon>
        <taxon>Dothideomycetidae</taxon>
        <taxon>Mycosphaerellales</taxon>
        <taxon>Mycosphaerellaceae</taxon>
        <taxon>Pseudocercospora</taxon>
    </lineage>
</organism>
<dbReference type="PANTHER" id="PTHR37017">
    <property type="entry name" value="AB HYDROLASE-1 DOMAIN-CONTAINING PROTEIN-RELATED"/>
    <property type="match status" value="1"/>
</dbReference>
<proteinExistence type="predicted"/>
<evidence type="ECO:0000313" key="2">
    <source>
        <dbReference type="EMBL" id="KAF7192633.1"/>
    </source>
</evidence>
<accession>A0A8H6RK60</accession>
<feature type="domain" description="AB hydrolase-1" evidence="1">
    <location>
        <begin position="9"/>
        <end position="251"/>
    </location>
</feature>
<dbReference type="OrthoDB" id="1263307at2759"/>
<evidence type="ECO:0000313" key="3">
    <source>
        <dbReference type="Proteomes" id="UP000660729"/>
    </source>
</evidence>
<gene>
    <name evidence="2" type="ORF">HII31_06039</name>
</gene>
<dbReference type="Pfam" id="PF12697">
    <property type="entry name" value="Abhydrolase_6"/>
    <property type="match status" value="1"/>
</dbReference>
<dbReference type="Gene3D" id="3.40.50.1820">
    <property type="entry name" value="alpha/beta hydrolase"/>
    <property type="match status" value="1"/>
</dbReference>
<protein>
    <submittedName>
        <fullName evidence="2">Putative hydrolase R7</fullName>
    </submittedName>
</protein>
<dbReference type="InterPro" id="IPR029058">
    <property type="entry name" value="AB_hydrolase_fold"/>
</dbReference>